<keyword evidence="9 12" id="KW-0368">Histidine biosynthesis</keyword>
<dbReference type="GO" id="GO:0009086">
    <property type="term" value="P:methionine biosynthetic process"/>
    <property type="evidence" value="ECO:0007669"/>
    <property type="project" value="UniProtKB-KW"/>
</dbReference>
<dbReference type="InterPro" id="IPR020631">
    <property type="entry name" value="THF_DH/CycHdrlase_NAD-bd_dom"/>
</dbReference>
<evidence type="ECO:0000313" key="16">
    <source>
        <dbReference type="EMBL" id="PYD66708.1"/>
    </source>
</evidence>
<feature type="binding site" evidence="12">
    <location>
        <position position="239"/>
    </location>
    <ligand>
        <name>NADP(+)</name>
        <dbReference type="ChEBI" id="CHEBI:58349"/>
    </ligand>
</feature>
<dbReference type="EC" id="1.5.1.5" evidence="12"/>
<name>A0A9N7CBB1_9PROT</name>
<dbReference type="InterPro" id="IPR046346">
    <property type="entry name" value="Aminoacid_DH-like_N_sf"/>
</dbReference>
<comment type="similarity">
    <text evidence="12">Belongs to the tetrahydrofolate dehydrogenase/cyclohydrolase family.</text>
</comment>
<dbReference type="Gene3D" id="3.40.50.10860">
    <property type="entry name" value="Leucine Dehydrogenase, chain A, domain 1"/>
    <property type="match status" value="1"/>
</dbReference>
<evidence type="ECO:0000256" key="7">
    <source>
        <dbReference type="ARBA" id="ARBA00022857"/>
    </source>
</evidence>
<evidence type="ECO:0000256" key="11">
    <source>
        <dbReference type="ARBA" id="ARBA00023268"/>
    </source>
</evidence>
<dbReference type="SUPFAM" id="SSF51735">
    <property type="entry name" value="NAD(P)-binding Rossmann-fold domains"/>
    <property type="match status" value="1"/>
</dbReference>
<dbReference type="EC" id="3.5.4.9" evidence="12"/>
<dbReference type="RefSeq" id="WP_078527380.1">
    <property type="nucleotide sequence ID" value="NZ_CP019875.1"/>
</dbReference>
<evidence type="ECO:0000313" key="17">
    <source>
        <dbReference type="Proteomes" id="UP000189683"/>
    </source>
</evidence>
<evidence type="ECO:0000256" key="10">
    <source>
        <dbReference type="ARBA" id="ARBA00023167"/>
    </source>
</evidence>
<gene>
    <name evidence="12" type="primary">folD</name>
    <name evidence="15" type="ORF">B0W47_16090</name>
    <name evidence="16" type="ORF">CDI09_07210</name>
</gene>
<comment type="catalytic activity">
    <reaction evidence="12">
        <text>(6R)-5,10-methenyltetrahydrofolate + H2O = (6R)-10-formyltetrahydrofolate + H(+)</text>
        <dbReference type="Rhea" id="RHEA:23700"/>
        <dbReference type="ChEBI" id="CHEBI:15377"/>
        <dbReference type="ChEBI" id="CHEBI:15378"/>
        <dbReference type="ChEBI" id="CHEBI:57455"/>
        <dbReference type="ChEBI" id="CHEBI:195366"/>
        <dbReference type="EC" id="3.5.4.9"/>
    </reaction>
</comment>
<keyword evidence="11 12" id="KW-0511">Multifunctional enzyme</keyword>
<dbReference type="KEGG" id="kna:B0W47_16090"/>
<dbReference type="InterPro" id="IPR000672">
    <property type="entry name" value="THF_DH/CycHdrlase"/>
</dbReference>
<reference evidence="15" key="2">
    <citation type="submission" date="2017-02" db="EMBL/GenBank/DDBJ databases">
        <authorList>
            <person name="Zhang H."/>
        </authorList>
    </citation>
    <scope>NUCLEOTIDE SEQUENCE</scope>
    <source>
        <strain evidence="15">RZS01</strain>
    </source>
</reference>
<dbReference type="SUPFAM" id="SSF53223">
    <property type="entry name" value="Aminoacid dehydrogenase-like, N-terminal domain"/>
    <property type="match status" value="1"/>
</dbReference>
<evidence type="ECO:0000256" key="5">
    <source>
        <dbReference type="ARBA" id="ARBA00022755"/>
    </source>
</evidence>
<organism evidence="15 17">
    <name type="scientific">Komagataeibacter nataicola</name>
    <dbReference type="NCBI Taxonomy" id="265960"/>
    <lineage>
        <taxon>Bacteria</taxon>
        <taxon>Pseudomonadati</taxon>
        <taxon>Pseudomonadota</taxon>
        <taxon>Alphaproteobacteria</taxon>
        <taxon>Acetobacterales</taxon>
        <taxon>Acetobacteraceae</taxon>
        <taxon>Komagataeibacter</taxon>
    </lineage>
</organism>
<evidence type="ECO:0000256" key="4">
    <source>
        <dbReference type="ARBA" id="ARBA00022605"/>
    </source>
</evidence>
<reference evidence="16 18" key="3">
    <citation type="submission" date="2017-06" db="EMBL/GenBank/DDBJ databases">
        <title>A draft genome sequence of Komagataeibacter nataicola LMG 1536.</title>
        <authorList>
            <person name="Skraban J."/>
            <person name="Cleenwerck I."/>
            <person name="Vandamme P."/>
            <person name="Trcek J."/>
        </authorList>
    </citation>
    <scope>NUCLEOTIDE SEQUENCE [LARGE SCALE GENOMIC DNA]</scope>
    <source>
        <strain evidence="16 18">LMG 1536</strain>
    </source>
</reference>
<evidence type="ECO:0000256" key="2">
    <source>
        <dbReference type="ARBA" id="ARBA00011738"/>
    </source>
</evidence>
<dbReference type="GO" id="GO:0035999">
    <property type="term" value="P:tetrahydrofolate interconversion"/>
    <property type="evidence" value="ECO:0007669"/>
    <property type="project" value="UniProtKB-UniRule"/>
</dbReference>
<keyword evidence="5 12" id="KW-0658">Purine biosynthesis</keyword>
<evidence type="ECO:0000256" key="6">
    <source>
        <dbReference type="ARBA" id="ARBA00022801"/>
    </source>
</evidence>
<keyword evidence="6 12" id="KW-0378">Hydrolase</keyword>
<dbReference type="GO" id="GO:0005829">
    <property type="term" value="C:cytosol"/>
    <property type="evidence" value="ECO:0007669"/>
    <property type="project" value="TreeGrafter"/>
</dbReference>
<dbReference type="InterPro" id="IPR036291">
    <property type="entry name" value="NAD(P)-bd_dom_sf"/>
</dbReference>
<evidence type="ECO:0000313" key="18">
    <source>
        <dbReference type="Proteomes" id="UP000247512"/>
    </source>
</evidence>
<dbReference type="NCBIfam" id="NF010785">
    <property type="entry name" value="PRK14188.1"/>
    <property type="match status" value="1"/>
</dbReference>
<dbReference type="GO" id="GO:0006164">
    <property type="term" value="P:purine nucleotide biosynthetic process"/>
    <property type="evidence" value="ECO:0007669"/>
    <property type="project" value="UniProtKB-KW"/>
</dbReference>
<dbReference type="AlphaFoldDB" id="A0A9N7CBB1"/>
<comment type="subunit">
    <text evidence="2 12">Homodimer.</text>
</comment>
<evidence type="ECO:0000256" key="8">
    <source>
        <dbReference type="ARBA" id="ARBA00023002"/>
    </source>
</evidence>
<dbReference type="FunFam" id="3.40.50.720:FF:000006">
    <property type="entry name" value="Bifunctional protein FolD"/>
    <property type="match status" value="1"/>
</dbReference>
<dbReference type="PRINTS" id="PR00085">
    <property type="entry name" value="THFDHDRGNASE"/>
</dbReference>
<keyword evidence="4 12" id="KW-0028">Amino-acid biosynthesis</keyword>
<proteinExistence type="inferred from homology"/>
<dbReference type="HAMAP" id="MF_01576">
    <property type="entry name" value="THF_DHG_CYH"/>
    <property type="match status" value="1"/>
</dbReference>
<dbReference type="Proteomes" id="UP000189683">
    <property type="component" value="Chromosome"/>
</dbReference>
<keyword evidence="8 12" id="KW-0560">Oxidoreductase</keyword>
<evidence type="ECO:0000259" key="14">
    <source>
        <dbReference type="Pfam" id="PF02882"/>
    </source>
</evidence>
<reference evidence="17" key="1">
    <citation type="submission" date="2017-02" db="EMBL/GenBank/DDBJ databases">
        <title>zhang.</title>
        <authorList>
            <person name="Zhang H."/>
        </authorList>
    </citation>
    <scope>NUCLEOTIDE SEQUENCE [LARGE SCALE GENOMIC DNA]</scope>
    <source>
        <strain evidence="17">RZS01</strain>
    </source>
</reference>
<dbReference type="InterPro" id="IPR020867">
    <property type="entry name" value="THF_DH/CycHdrlase_CS"/>
</dbReference>
<dbReference type="EMBL" id="CP019875">
    <property type="protein sequence ID" value="AQU88708.1"/>
    <property type="molecule type" value="Genomic_DNA"/>
</dbReference>
<dbReference type="Gene3D" id="3.40.50.720">
    <property type="entry name" value="NAD(P)-binding Rossmann-like Domain"/>
    <property type="match status" value="1"/>
</dbReference>
<dbReference type="PANTHER" id="PTHR48099:SF5">
    <property type="entry name" value="C-1-TETRAHYDROFOLATE SYNTHASE, CYTOPLASMIC"/>
    <property type="match status" value="1"/>
</dbReference>
<dbReference type="Pfam" id="PF00763">
    <property type="entry name" value="THF_DHG_CYH"/>
    <property type="match status" value="1"/>
</dbReference>
<sequence>MHNNSSSHRATLIDGRAEAAVLKGLVAHEVTRLQARGITPSLAVVLVGEDPASHIYVRNKIRAVEAVGMRSISYRLPAHTPQAELLELVSSLNTDAAVHGILVQLPLPAHIDRDVVTDAITPAKDVDGFHIDNAGKLAVGREDGMIPCTAVGCRLLLRRVLPDLAGLHAVIIGCSNIVGRPTARLLLNEGCTVVMTHLQSRDVAAEARRADILVVAAGHAGLVRGDWIKPGAVVIDVGINRVEQHDGARIVGDVEFDEAVLKAAAITPVPGGVGPMTIACLLWNTLCAAQGRGTGQLPRTESAG</sequence>
<dbReference type="EMBL" id="NIRT01000009">
    <property type="protein sequence ID" value="PYD66708.1"/>
    <property type="molecule type" value="Genomic_DNA"/>
</dbReference>
<feature type="binding site" evidence="12">
    <location>
        <begin position="173"/>
        <end position="175"/>
    </location>
    <ligand>
        <name>NADP(+)</name>
        <dbReference type="ChEBI" id="CHEBI:58349"/>
    </ligand>
</feature>
<dbReference type="OrthoDB" id="9803580at2"/>
<feature type="domain" description="Tetrahydrofolate dehydrogenase/cyclohydrolase NAD(P)-binding" evidence="14">
    <location>
        <begin position="147"/>
        <end position="290"/>
    </location>
</feature>
<dbReference type="PANTHER" id="PTHR48099">
    <property type="entry name" value="C-1-TETRAHYDROFOLATE SYNTHASE, CYTOPLASMIC-RELATED"/>
    <property type="match status" value="1"/>
</dbReference>
<dbReference type="PROSITE" id="PS00767">
    <property type="entry name" value="THF_DHG_CYH_2"/>
    <property type="match status" value="1"/>
</dbReference>
<evidence type="ECO:0000256" key="12">
    <source>
        <dbReference type="HAMAP-Rule" id="MF_01576"/>
    </source>
</evidence>
<dbReference type="FunFam" id="3.40.50.10860:FF:000005">
    <property type="entry name" value="C-1-tetrahydrofolate synthase, cytoplasmic, putative"/>
    <property type="match status" value="1"/>
</dbReference>
<keyword evidence="10 12" id="KW-0486">Methionine biosynthesis</keyword>
<dbReference type="CDD" id="cd01080">
    <property type="entry name" value="NAD_bind_m-THF_DH_Cyclohyd"/>
    <property type="match status" value="1"/>
</dbReference>
<dbReference type="GO" id="GO:0004488">
    <property type="term" value="F:methylenetetrahydrofolate dehydrogenase (NADP+) activity"/>
    <property type="evidence" value="ECO:0007669"/>
    <property type="project" value="UniProtKB-UniRule"/>
</dbReference>
<dbReference type="GO" id="GO:0000105">
    <property type="term" value="P:L-histidine biosynthetic process"/>
    <property type="evidence" value="ECO:0007669"/>
    <property type="project" value="UniProtKB-KW"/>
</dbReference>
<keyword evidence="18" id="KW-1185">Reference proteome</keyword>
<comment type="function">
    <text evidence="12">Catalyzes the oxidation of 5,10-methylenetetrahydrofolate to 5,10-methenyltetrahydrofolate and then the hydrolysis of 5,10-methenyltetrahydrofolate to 10-formyltetrahydrofolate.</text>
</comment>
<comment type="pathway">
    <text evidence="1 12">One-carbon metabolism; tetrahydrofolate interconversion.</text>
</comment>
<comment type="catalytic activity">
    <reaction evidence="12">
        <text>(6R)-5,10-methylene-5,6,7,8-tetrahydrofolate + NADP(+) = (6R)-5,10-methenyltetrahydrofolate + NADPH</text>
        <dbReference type="Rhea" id="RHEA:22812"/>
        <dbReference type="ChEBI" id="CHEBI:15636"/>
        <dbReference type="ChEBI" id="CHEBI:57455"/>
        <dbReference type="ChEBI" id="CHEBI:57783"/>
        <dbReference type="ChEBI" id="CHEBI:58349"/>
        <dbReference type="EC" id="1.5.1.5"/>
    </reaction>
</comment>
<dbReference type="InterPro" id="IPR020630">
    <property type="entry name" value="THF_DH/CycHdrlase_cat_dom"/>
</dbReference>
<dbReference type="PROSITE" id="PS00766">
    <property type="entry name" value="THF_DHG_CYH_1"/>
    <property type="match status" value="1"/>
</dbReference>
<protein>
    <recommendedName>
        <fullName evidence="12">Bifunctional protein FolD</fullName>
    </recommendedName>
    <domain>
        <recommendedName>
            <fullName evidence="12">Methylenetetrahydrofolate dehydrogenase</fullName>
            <ecNumber evidence="12">1.5.1.5</ecNumber>
        </recommendedName>
    </domain>
    <domain>
        <recommendedName>
            <fullName evidence="12">Methenyltetrahydrofolate cyclohydrolase</fullName>
            <ecNumber evidence="12">3.5.4.9</ecNumber>
        </recommendedName>
    </domain>
</protein>
<keyword evidence="3 12" id="KW-0554">One-carbon metabolism</keyword>
<accession>A0A9N7CBB1</accession>
<feature type="domain" description="Tetrahydrofolate dehydrogenase/cyclohydrolase catalytic" evidence="13">
    <location>
        <begin position="13"/>
        <end position="127"/>
    </location>
</feature>
<evidence type="ECO:0000313" key="15">
    <source>
        <dbReference type="EMBL" id="AQU88708.1"/>
    </source>
</evidence>
<evidence type="ECO:0000256" key="1">
    <source>
        <dbReference type="ARBA" id="ARBA00004777"/>
    </source>
</evidence>
<evidence type="ECO:0000256" key="9">
    <source>
        <dbReference type="ARBA" id="ARBA00023102"/>
    </source>
</evidence>
<dbReference type="Pfam" id="PF02882">
    <property type="entry name" value="THF_DHG_CYH_C"/>
    <property type="match status" value="1"/>
</dbReference>
<dbReference type="Proteomes" id="UP000247512">
    <property type="component" value="Unassembled WGS sequence"/>
</dbReference>
<evidence type="ECO:0000256" key="3">
    <source>
        <dbReference type="ARBA" id="ARBA00022563"/>
    </source>
</evidence>
<dbReference type="GO" id="GO:0004477">
    <property type="term" value="F:methenyltetrahydrofolate cyclohydrolase activity"/>
    <property type="evidence" value="ECO:0007669"/>
    <property type="project" value="UniProtKB-UniRule"/>
</dbReference>
<comment type="caution">
    <text evidence="12">Lacks conserved residue(s) required for the propagation of feature annotation.</text>
</comment>
<evidence type="ECO:0000259" key="13">
    <source>
        <dbReference type="Pfam" id="PF00763"/>
    </source>
</evidence>
<keyword evidence="7 12" id="KW-0521">NADP</keyword>